<name>A0AB40AZS2_DIOCR</name>
<proteinExistence type="inferred from homology"/>
<dbReference type="GeneID" id="120256920"/>
<dbReference type="Proteomes" id="UP001515500">
    <property type="component" value="Unplaced"/>
</dbReference>
<protein>
    <submittedName>
        <fullName evidence="9">Subtilisin-like protease 1</fullName>
    </submittedName>
</protein>
<sequence>MIIMNFDKYGNTTSSYAHHLPVAYVSYKDTIQLKDYIMSNSTPTAKITFGGTIFDIHLSPALASFSSRGPAKYNGNIVKPDVTAPRVNILFAWPMEVGLFPSGLKTKTFNFASGTSMAAPYVSGIVALIMSMLKYENKRQWSIPEIQSALITTTNTFDLDGRPIFDKATFNDSANVLHRGAGQVNATNAMDLGLVYNIELDDYVAYLCGIFSNNNTEVRRFTKNNTQYCTRSISGEQLNYPSIGIPMTSSSTSTTISRTVTNVGGC</sequence>
<gene>
    <name evidence="9" type="primary">LOC120256920</name>
</gene>
<dbReference type="AlphaFoldDB" id="A0AB40AZS2"/>
<keyword evidence="8" id="KW-1185">Reference proteome</keyword>
<dbReference type="PROSITE" id="PS51892">
    <property type="entry name" value="SUBTILASE"/>
    <property type="match status" value="1"/>
</dbReference>
<evidence type="ECO:0000256" key="2">
    <source>
        <dbReference type="ARBA" id="ARBA00022670"/>
    </source>
</evidence>
<dbReference type="GO" id="GO:0006508">
    <property type="term" value="P:proteolysis"/>
    <property type="evidence" value="ECO:0007669"/>
    <property type="project" value="UniProtKB-KW"/>
</dbReference>
<evidence type="ECO:0000313" key="9">
    <source>
        <dbReference type="RefSeq" id="XP_039120517.1"/>
    </source>
</evidence>
<dbReference type="SUPFAM" id="SSF52743">
    <property type="entry name" value="Subtilisin-like"/>
    <property type="match status" value="1"/>
</dbReference>
<dbReference type="PROSITE" id="PS00138">
    <property type="entry name" value="SUBTILASE_SER"/>
    <property type="match status" value="1"/>
</dbReference>
<dbReference type="Pfam" id="PF00082">
    <property type="entry name" value="Peptidase_S8"/>
    <property type="match status" value="1"/>
</dbReference>
<evidence type="ECO:0000313" key="8">
    <source>
        <dbReference type="Proteomes" id="UP001515500"/>
    </source>
</evidence>
<keyword evidence="4" id="KW-0378">Hydrolase</keyword>
<evidence type="ECO:0000256" key="1">
    <source>
        <dbReference type="ARBA" id="ARBA00011073"/>
    </source>
</evidence>
<feature type="domain" description="Peptidase S8/S53" evidence="7">
    <location>
        <begin position="59"/>
        <end position="154"/>
    </location>
</feature>
<dbReference type="InterPro" id="IPR036852">
    <property type="entry name" value="Peptidase_S8/S53_dom_sf"/>
</dbReference>
<evidence type="ECO:0000259" key="7">
    <source>
        <dbReference type="Pfam" id="PF00082"/>
    </source>
</evidence>
<dbReference type="InterPro" id="IPR000209">
    <property type="entry name" value="Peptidase_S8/S53_dom"/>
</dbReference>
<evidence type="ECO:0000256" key="6">
    <source>
        <dbReference type="PROSITE-ProRule" id="PRU01240"/>
    </source>
</evidence>
<dbReference type="CDD" id="cd02120">
    <property type="entry name" value="PA_subtilisin_like"/>
    <property type="match status" value="1"/>
</dbReference>
<evidence type="ECO:0000256" key="4">
    <source>
        <dbReference type="ARBA" id="ARBA00022801"/>
    </source>
</evidence>
<evidence type="ECO:0000256" key="3">
    <source>
        <dbReference type="ARBA" id="ARBA00022729"/>
    </source>
</evidence>
<dbReference type="PANTHER" id="PTHR10795">
    <property type="entry name" value="PROPROTEIN CONVERTASE SUBTILISIN/KEXIN"/>
    <property type="match status" value="1"/>
</dbReference>
<dbReference type="InterPro" id="IPR045051">
    <property type="entry name" value="SBT"/>
</dbReference>
<dbReference type="Gene3D" id="3.40.50.200">
    <property type="entry name" value="Peptidase S8/S53 domain"/>
    <property type="match status" value="1"/>
</dbReference>
<keyword evidence="5" id="KW-0720">Serine protease</keyword>
<dbReference type="RefSeq" id="XP_039120517.1">
    <property type="nucleotide sequence ID" value="XM_039264583.1"/>
</dbReference>
<dbReference type="Gene3D" id="2.60.40.2310">
    <property type="match status" value="1"/>
</dbReference>
<dbReference type="GO" id="GO:0004252">
    <property type="term" value="F:serine-type endopeptidase activity"/>
    <property type="evidence" value="ECO:0007669"/>
    <property type="project" value="InterPro"/>
</dbReference>
<keyword evidence="3" id="KW-0732">Signal</keyword>
<comment type="similarity">
    <text evidence="1 6">Belongs to the peptidase S8 family.</text>
</comment>
<comment type="caution">
    <text evidence="6">Lacks conserved residue(s) required for the propagation of feature annotation.</text>
</comment>
<dbReference type="InterPro" id="IPR023828">
    <property type="entry name" value="Peptidase_S8_Ser-AS"/>
</dbReference>
<reference evidence="9" key="1">
    <citation type="submission" date="2025-08" db="UniProtKB">
        <authorList>
            <consortium name="RefSeq"/>
        </authorList>
    </citation>
    <scope>IDENTIFICATION</scope>
</reference>
<organism evidence="8 9">
    <name type="scientific">Dioscorea cayennensis subsp. rotundata</name>
    <name type="common">White Guinea yam</name>
    <name type="synonym">Dioscorea rotundata</name>
    <dbReference type="NCBI Taxonomy" id="55577"/>
    <lineage>
        <taxon>Eukaryota</taxon>
        <taxon>Viridiplantae</taxon>
        <taxon>Streptophyta</taxon>
        <taxon>Embryophyta</taxon>
        <taxon>Tracheophyta</taxon>
        <taxon>Spermatophyta</taxon>
        <taxon>Magnoliopsida</taxon>
        <taxon>Liliopsida</taxon>
        <taxon>Dioscoreales</taxon>
        <taxon>Dioscoreaceae</taxon>
        <taxon>Dioscorea</taxon>
    </lineage>
</organism>
<accession>A0AB40AZS2</accession>
<keyword evidence="2" id="KW-0645">Protease</keyword>
<evidence type="ECO:0000256" key="5">
    <source>
        <dbReference type="ARBA" id="ARBA00022825"/>
    </source>
</evidence>